<reference evidence="1" key="1">
    <citation type="submission" date="2020-06" db="EMBL/GenBank/DDBJ databases">
        <authorList>
            <person name="Dong N."/>
        </authorList>
    </citation>
    <scope>NUCLEOTIDE SEQUENCE</scope>
    <source>
        <strain evidence="1">R1692</strain>
    </source>
</reference>
<accession>A0ABT7NK79</accession>
<comment type="caution">
    <text evidence="1">The sequence shown here is derived from an EMBL/GenBank/DDBJ whole genome shotgun (WGS) entry which is preliminary data.</text>
</comment>
<evidence type="ECO:0000313" key="1">
    <source>
        <dbReference type="EMBL" id="MDM1047636.1"/>
    </source>
</evidence>
<evidence type="ECO:0000313" key="2">
    <source>
        <dbReference type="Proteomes" id="UP001170954"/>
    </source>
</evidence>
<dbReference type="RefSeq" id="WP_260042320.1">
    <property type="nucleotide sequence ID" value="NZ_JACAGK010000010.1"/>
</dbReference>
<dbReference type="Gene3D" id="3.10.129.10">
    <property type="entry name" value="Hotdog Thioesterase"/>
    <property type="match status" value="1"/>
</dbReference>
<organism evidence="1 2">
    <name type="scientific">Sphingobacterium hotanense</name>
    <dbReference type="NCBI Taxonomy" id="649196"/>
    <lineage>
        <taxon>Bacteria</taxon>
        <taxon>Pseudomonadati</taxon>
        <taxon>Bacteroidota</taxon>
        <taxon>Sphingobacteriia</taxon>
        <taxon>Sphingobacteriales</taxon>
        <taxon>Sphingobacteriaceae</taxon>
        <taxon>Sphingobacterium</taxon>
    </lineage>
</organism>
<dbReference type="Pfam" id="PF22817">
    <property type="entry name" value="ApeP-like"/>
    <property type="match status" value="1"/>
</dbReference>
<dbReference type="InterPro" id="IPR029069">
    <property type="entry name" value="HotDog_dom_sf"/>
</dbReference>
<reference evidence="1" key="2">
    <citation type="journal article" date="2022" name="Sci. Total Environ.">
        <title>Prevalence, transmission, and molecular epidemiology of tet(X)-positive bacteria among humans, animals, and environmental niches in China: An epidemiological, and genomic-based study.</title>
        <authorList>
            <person name="Dong N."/>
            <person name="Zeng Y."/>
            <person name="Cai C."/>
            <person name="Sun C."/>
            <person name="Lu J."/>
            <person name="Liu C."/>
            <person name="Zhou H."/>
            <person name="Sun Q."/>
            <person name="Shu L."/>
            <person name="Wang H."/>
            <person name="Wang Y."/>
            <person name="Wang S."/>
            <person name="Wu C."/>
            <person name="Chan E.W."/>
            <person name="Chen G."/>
            <person name="Shen Z."/>
            <person name="Chen S."/>
            <person name="Zhang R."/>
        </authorList>
    </citation>
    <scope>NUCLEOTIDE SEQUENCE</scope>
    <source>
        <strain evidence="1">R1692</strain>
    </source>
</reference>
<gene>
    <name evidence="1" type="ORF">HX018_05190</name>
</gene>
<dbReference type="Proteomes" id="UP001170954">
    <property type="component" value="Unassembled WGS sequence"/>
</dbReference>
<dbReference type="SUPFAM" id="SSF54637">
    <property type="entry name" value="Thioesterase/thiol ester dehydrase-isomerase"/>
    <property type="match status" value="1"/>
</dbReference>
<protein>
    <recommendedName>
        <fullName evidence="3">3-hydroxymyristoyl/3-hydroxydecanoyl-(Acyl carrier protein) dehydratase</fullName>
    </recommendedName>
</protein>
<sequence>MDQQLEFPINDQRIIYQCIPQRPPMVMVDGLLEYHVEGIVATFTVNPDNIFLKNEYLQETGIIEHMAQSVALHTGFGYYLRREQAPIGYIGSISNLEIYQCPKVHQQIKSEVTILQEFSGVTLVEITSKVEQTIIATGQMKTVVAK</sequence>
<keyword evidence="2" id="KW-1185">Reference proteome</keyword>
<dbReference type="EMBL" id="JACAGK010000010">
    <property type="protein sequence ID" value="MDM1047636.1"/>
    <property type="molecule type" value="Genomic_DNA"/>
</dbReference>
<evidence type="ECO:0008006" key="3">
    <source>
        <dbReference type="Google" id="ProtNLM"/>
    </source>
</evidence>
<name>A0ABT7NK79_9SPHI</name>
<proteinExistence type="predicted"/>
<dbReference type="InterPro" id="IPR016776">
    <property type="entry name" value="ApeP-like_dehydratase"/>
</dbReference>